<protein>
    <submittedName>
        <fullName evidence="1">Uncharacterized protein</fullName>
    </submittedName>
</protein>
<proteinExistence type="predicted"/>
<comment type="caution">
    <text evidence="1">The sequence shown here is derived from an EMBL/GenBank/DDBJ whole genome shotgun (WGS) entry which is preliminary data.</text>
</comment>
<reference evidence="1" key="1">
    <citation type="journal article" date="2015" name="Nature">
        <title>Complex archaea that bridge the gap between prokaryotes and eukaryotes.</title>
        <authorList>
            <person name="Spang A."/>
            <person name="Saw J.H."/>
            <person name="Jorgensen S.L."/>
            <person name="Zaremba-Niedzwiedzka K."/>
            <person name="Martijn J."/>
            <person name="Lind A.E."/>
            <person name="van Eijk R."/>
            <person name="Schleper C."/>
            <person name="Guy L."/>
            <person name="Ettema T.J."/>
        </authorList>
    </citation>
    <scope>NUCLEOTIDE SEQUENCE</scope>
</reference>
<dbReference type="EMBL" id="LAZR01026039">
    <property type="protein sequence ID" value="KKL69965.1"/>
    <property type="molecule type" value="Genomic_DNA"/>
</dbReference>
<name>A0A0F9GKP1_9ZZZZ</name>
<evidence type="ECO:0000313" key="1">
    <source>
        <dbReference type="EMBL" id="KKL69965.1"/>
    </source>
</evidence>
<dbReference type="AlphaFoldDB" id="A0A0F9GKP1"/>
<accession>A0A0F9GKP1</accession>
<organism evidence="1">
    <name type="scientific">marine sediment metagenome</name>
    <dbReference type="NCBI Taxonomy" id="412755"/>
    <lineage>
        <taxon>unclassified sequences</taxon>
        <taxon>metagenomes</taxon>
        <taxon>ecological metagenomes</taxon>
    </lineage>
</organism>
<gene>
    <name evidence="1" type="ORF">LCGC14_2109650</name>
</gene>
<sequence>MLGTKLFEMESITFNDGESDKEPFIPSTFNTWEKANEYIAKRAFSVVSPESYLKTFFEVEFNDGGIFKGRYDIKHHSKENGDLGWNIINKALYYSGNLKHSSMEDREKYLNLIRKIVPLENRQHYVLLLRDYFIPTSVKWRSHIAEKNSLNEDLSQEDLEQNDFILKLKQSLREIEKAKLFKYGRIATSSIILKCSEQIKEFSDFVIDCLLKHLLGNNGEAEQTEDISVIDSLYSLNIQHKISIITDIKKGETEINLVAYSNQKGETD</sequence>